<dbReference type="OrthoDB" id="1846420at2"/>
<feature type="non-terminal residue" evidence="1">
    <location>
        <position position="1"/>
    </location>
</feature>
<dbReference type="InterPro" id="IPR036866">
    <property type="entry name" value="RibonucZ/Hydroxyglut_hydro"/>
</dbReference>
<protein>
    <submittedName>
        <fullName evidence="1">MBL fold metallo-hydrolase</fullName>
    </submittedName>
</protein>
<reference evidence="1 2" key="1">
    <citation type="journal article" date="2016" name="Front. Microbiol.">
        <title>Comprehensive Phylogenetic Analysis of Bovine Non-aureus Staphylococci Species Based on Whole-Genome Sequencing.</title>
        <authorList>
            <person name="Naushad S."/>
            <person name="Barkema H.W."/>
            <person name="Luby C."/>
            <person name="Condas L.A."/>
            <person name="Nobrega D.B."/>
            <person name="Carson D.A."/>
            <person name="De Buck J."/>
        </authorList>
    </citation>
    <scope>NUCLEOTIDE SEQUENCE [LARGE SCALE GENOMIC DNA]</scope>
    <source>
        <strain evidence="1 2">SNUC 4337</strain>
    </source>
</reference>
<dbReference type="Proteomes" id="UP000240400">
    <property type="component" value="Unassembled WGS sequence"/>
</dbReference>
<dbReference type="Gene3D" id="3.60.15.10">
    <property type="entry name" value="Ribonuclease Z/Hydroxyacylglutathione hydrolase-like"/>
    <property type="match status" value="1"/>
</dbReference>
<dbReference type="AlphaFoldDB" id="A0A2T4S5T6"/>
<evidence type="ECO:0000313" key="1">
    <source>
        <dbReference type="EMBL" id="PTK45882.1"/>
    </source>
</evidence>
<sequence length="130" mass="14887">ILPFEVEHDAAEPVGYLFKSDYGYKVLYLTDTKYVKYKFKGITHMMLEVNYVYEKMLQNVKDGVLHQALSNRVMESHFSLENAVEFLKANDLSKLQQINLIHLSSTNADAERIKNEIQQVSGVPVYIGGN</sequence>
<dbReference type="RefSeq" id="WP_107644722.1">
    <property type="nucleotide sequence ID" value="NZ_PZHR01000589.1"/>
</dbReference>
<organism evidence="1 2">
    <name type="scientific">Staphylococcus nepalensis</name>
    <dbReference type="NCBI Taxonomy" id="214473"/>
    <lineage>
        <taxon>Bacteria</taxon>
        <taxon>Bacillati</taxon>
        <taxon>Bacillota</taxon>
        <taxon>Bacilli</taxon>
        <taxon>Bacillales</taxon>
        <taxon>Staphylococcaceae</taxon>
        <taxon>Staphylococcus</taxon>
    </lineage>
</organism>
<evidence type="ECO:0000313" key="2">
    <source>
        <dbReference type="Proteomes" id="UP000240400"/>
    </source>
</evidence>
<name>A0A2T4S5T6_9STAP</name>
<comment type="caution">
    <text evidence="1">The sequence shown here is derived from an EMBL/GenBank/DDBJ whole genome shotgun (WGS) entry which is preliminary data.</text>
</comment>
<keyword evidence="1" id="KW-0378">Hydrolase</keyword>
<gene>
    <name evidence="1" type="ORF">BUZ61_16115</name>
</gene>
<dbReference type="EMBL" id="PZHR01000589">
    <property type="protein sequence ID" value="PTK45882.1"/>
    <property type="molecule type" value="Genomic_DNA"/>
</dbReference>
<dbReference type="GO" id="GO:0016787">
    <property type="term" value="F:hydrolase activity"/>
    <property type="evidence" value="ECO:0007669"/>
    <property type="project" value="UniProtKB-KW"/>
</dbReference>
<accession>A0A2T4S5T6</accession>
<dbReference type="SUPFAM" id="SSF56281">
    <property type="entry name" value="Metallo-hydrolase/oxidoreductase"/>
    <property type="match status" value="1"/>
</dbReference>
<proteinExistence type="predicted"/>